<protein>
    <submittedName>
        <fullName evidence="1">Uncharacterized protein</fullName>
    </submittedName>
</protein>
<dbReference type="OrthoDB" id="7874956at2"/>
<reference evidence="1 2" key="1">
    <citation type="submission" date="2017-08" db="EMBL/GenBank/DDBJ databases">
        <title>Draft Genome Sequence of Loktanella cinnabarina Strain XM1, Isolated from Coastal Surface Water.</title>
        <authorList>
            <person name="Ma R."/>
            <person name="Wang J."/>
            <person name="Wang Q."/>
            <person name="Ma Z."/>
            <person name="Li J."/>
            <person name="Chen L."/>
        </authorList>
    </citation>
    <scope>NUCLEOTIDE SEQUENCE [LARGE SCALE GENOMIC DNA]</scope>
    <source>
        <strain evidence="1 2">XM1</strain>
    </source>
</reference>
<dbReference type="RefSeq" id="WP_099276311.1">
    <property type="nucleotide sequence ID" value="NZ_KZ304956.1"/>
</dbReference>
<gene>
    <name evidence="1" type="ORF">CJ301_08505</name>
</gene>
<comment type="caution">
    <text evidence="1">The sequence shown here is derived from an EMBL/GenBank/DDBJ whole genome shotgun (WGS) entry which is preliminary data.</text>
</comment>
<name>A0A2G1MGX6_9RHOB</name>
<evidence type="ECO:0000313" key="2">
    <source>
        <dbReference type="Proteomes" id="UP000221860"/>
    </source>
</evidence>
<dbReference type="EMBL" id="NQWH01000010">
    <property type="protein sequence ID" value="PHP28015.1"/>
    <property type="molecule type" value="Genomic_DNA"/>
</dbReference>
<evidence type="ECO:0000313" key="1">
    <source>
        <dbReference type="EMBL" id="PHP28015.1"/>
    </source>
</evidence>
<proteinExistence type="predicted"/>
<dbReference type="AlphaFoldDB" id="A0A2G1MGX6"/>
<organism evidence="1 2">
    <name type="scientific">Limimaricola cinnabarinus</name>
    <dbReference type="NCBI Taxonomy" id="1125964"/>
    <lineage>
        <taxon>Bacteria</taxon>
        <taxon>Pseudomonadati</taxon>
        <taxon>Pseudomonadota</taxon>
        <taxon>Alphaproteobacteria</taxon>
        <taxon>Rhodobacterales</taxon>
        <taxon>Paracoccaceae</taxon>
        <taxon>Limimaricola</taxon>
    </lineage>
</organism>
<keyword evidence="2" id="KW-1185">Reference proteome</keyword>
<dbReference type="Proteomes" id="UP000221860">
    <property type="component" value="Unassembled WGS sequence"/>
</dbReference>
<accession>A0A2G1MGX6</accession>
<sequence>MTIDILAALRAAAAAPVSTPVGSSDILADLAALDGKRRQPSPQIASEAGDGPRRSLQLQIEARVEAANRKATCETERRMPWPEHWWAGTDSADVARCRTLWQEVLRQCLMSAIDVHLGAPIKANDATPAWIGSRDFAMVCDLAGFEPSAVAERLLARLREPNGAVALRRELVVAPRSSGDQE</sequence>